<dbReference type="Proteomes" id="UP000233020">
    <property type="component" value="Unplaced"/>
</dbReference>
<dbReference type="GO" id="GO:1990904">
    <property type="term" value="C:ribonucleoprotein complex"/>
    <property type="evidence" value="ECO:0007669"/>
    <property type="project" value="UniProtKB-UniRule"/>
</dbReference>
<evidence type="ECO:0000256" key="1">
    <source>
        <dbReference type="ARBA" id="ARBA00004123"/>
    </source>
</evidence>
<dbReference type="SUPFAM" id="SSF46785">
    <property type="entry name" value="Winged helix' DNA-binding domain"/>
    <property type="match status" value="1"/>
</dbReference>
<evidence type="ECO:0000256" key="2">
    <source>
        <dbReference type="ARBA" id="ARBA00022553"/>
    </source>
</evidence>
<protein>
    <recommendedName>
        <fullName evidence="13">Small RNA binding exonuclease protection factor La</fullName>
    </recommendedName>
</protein>
<name>A0A2K5DCR4_AOTNA</name>
<dbReference type="PRINTS" id="PR00302">
    <property type="entry name" value="LUPUSLA"/>
</dbReference>
<dbReference type="InterPro" id="IPR000504">
    <property type="entry name" value="RRM_dom"/>
</dbReference>
<dbReference type="Ensembl" id="ENSANAT00000036619.1">
    <property type="protein sequence ID" value="ENSANAP00000018753.1"/>
    <property type="gene ID" value="ENSANAG00000027195.1"/>
</dbReference>
<reference evidence="11" key="1">
    <citation type="submission" date="2025-08" db="UniProtKB">
        <authorList>
            <consortium name="Ensembl"/>
        </authorList>
    </citation>
    <scope>IDENTIFICATION</scope>
</reference>
<dbReference type="PANTHER" id="PTHR22792">
    <property type="entry name" value="LUPUS LA PROTEIN-RELATED"/>
    <property type="match status" value="1"/>
</dbReference>
<feature type="region of interest" description="Disordered" evidence="7">
    <location>
        <begin position="303"/>
        <end position="375"/>
    </location>
</feature>
<feature type="domain" description="RRM" evidence="8">
    <location>
        <begin position="111"/>
        <end position="158"/>
    </location>
</feature>
<feature type="domain" description="HTH La-type RNA-binding" evidence="9">
    <location>
        <begin position="7"/>
        <end position="99"/>
    </location>
</feature>
<dbReference type="GO" id="GO:0005829">
    <property type="term" value="C:cytosol"/>
    <property type="evidence" value="ECO:0007669"/>
    <property type="project" value="TreeGrafter"/>
</dbReference>
<dbReference type="InterPro" id="IPR045180">
    <property type="entry name" value="La_dom_prot"/>
</dbReference>
<dbReference type="GO" id="GO:0005634">
    <property type="term" value="C:nucleus"/>
    <property type="evidence" value="ECO:0007669"/>
    <property type="project" value="UniProtKB-SubCell"/>
</dbReference>
<evidence type="ECO:0000313" key="11">
    <source>
        <dbReference type="Ensembl" id="ENSANAP00000018753.1"/>
    </source>
</evidence>
<dbReference type="OMA" id="ICHEIEY"/>
<comment type="subcellular location">
    <subcellularLocation>
        <location evidence="1">Nucleus</location>
    </subcellularLocation>
</comment>
<evidence type="ECO:0000259" key="10">
    <source>
        <dbReference type="PROSITE" id="PS51939"/>
    </source>
</evidence>
<keyword evidence="6" id="KW-0175">Coiled coil</keyword>
<dbReference type="InterPro" id="IPR012677">
    <property type="entry name" value="Nucleotide-bd_a/b_plait_sf"/>
</dbReference>
<dbReference type="PROSITE" id="PS50102">
    <property type="entry name" value="RRM"/>
    <property type="match status" value="1"/>
</dbReference>
<evidence type="ECO:0000256" key="6">
    <source>
        <dbReference type="SAM" id="Coils"/>
    </source>
</evidence>
<dbReference type="GO" id="GO:0003729">
    <property type="term" value="F:mRNA binding"/>
    <property type="evidence" value="ECO:0007669"/>
    <property type="project" value="TreeGrafter"/>
</dbReference>
<dbReference type="AlphaFoldDB" id="A0A2K5DCR4"/>
<organism evidence="11 12">
    <name type="scientific">Aotus nancymaae</name>
    <name type="common">Ma's night monkey</name>
    <dbReference type="NCBI Taxonomy" id="37293"/>
    <lineage>
        <taxon>Eukaryota</taxon>
        <taxon>Metazoa</taxon>
        <taxon>Chordata</taxon>
        <taxon>Craniata</taxon>
        <taxon>Vertebrata</taxon>
        <taxon>Euteleostomi</taxon>
        <taxon>Mammalia</taxon>
        <taxon>Eutheria</taxon>
        <taxon>Euarchontoglires</taxon>
        <taxon>Primates</taxon>
        <taxon>Haplorrhini</taxon>
        <taxon>Platyrrhini</taxon>
        <taxon>Aotidae</taxon>
        <taxon>Aotus</taxon>
    </lineage>
</organism>
<dbReference type="Pfam" id="PF08777">
    <property type="entry name" value="RRM_3"/>
    <property type="match status" value="1"/>
</dbReference>
<proteinExistence type="predicted"/>
<dbReference type="GeneTree" id="ENSGT00830000128380"/>
<dbReference type="Gene3D" id="1.10.10.10">
    <property type="entry name" value="Winged helix-like DNA-binding domain superfamily/Winged helix DNA-binding domain"/>
    <property type="match status" value="1"/>
</dbReference>
<dbReference type="GO" id="GO:0008033">
    <property type="term" value="P:tRNA processing"/>
    <property type="evidence" value="ECO:0007669"/>
    <property type="project" value="TreeGrafter"/>
</dbReference>
<accession>A0A2K5DCR4</accession>
<dbReference type="PROSITE" id="PS50961">
    <property type="entry name" value="HTH_LA"/>
    <property type="match status" value="1"/>
</dbReference>
<evidence type="ECO:0000256" key="3">
    <source>
        <dbReference type="ARBA" id="ARBA00022884"/>
    </source>
</evidence>
<evidence type="ECO:0000256" key="7">
    <source>
        <dbReference type="SAM" id="MobiDB-lite"/>
    </source>
</evidence>
<dbReference type="STRING" id="37293.ENSANAP00000018753"/>
<dbReference type="Gene3D" id="3.30.70.330">
    <property type="match status" value="2"/>
</dbReference>
<dbReference type="PROSITE" id="PS51939">
    <property type="entry name" value="XRRM"/>
    <property type="match status" value="1"/>
</dbReference>
<dbReference type="CDD" id="cd12541">
    <property type="entry name" value="RRM2_La"/>
    <property type="match status" value="1"/>
</dbReference>
<reference evidence="11" key="2">
    <citation type="submission" date="2025-09" db="UniProtKB">
        <authorList>
            <consortium name="Ensembl"/>
        </authorList>
    </citation>
    <scope>IDENTIFICATION</scope>
</reference>
<evidence type="ECO:0000259" key="9">
    <source>
        <dbReference type="PROSITE" id="PS50961"/>
    </source>
</evidence>
<dbReference type="PANTHER" id="PTHR22792:SF166">
    <property type="entry name" value="LUPUS LA PROTEIN HOMOLOG"/>
    <property type="match status" value="1"/>
</dbReference>
<dbReference type="InterPro" id="IPR006630">
    <property type="entry name" value="La_HTH"/>
</dbReference>
<dbReference type="Pfam" id="PF05383">
    <property type="entry name" value="La"/>
    <property type="match status" value="1"/>
</dbReference>
<dbReference type="SMART" id="SM00715">
    <property type="entry name" value="LA"/>
    <property type="match status" value="1"/>
</dbReference>
<dbReference type="InterPro" id="IPR014886">
    <property type="entry name" value="La_xRRM"/>
</dbReference>
<dbReference type="GO" id="GO:0010494">
    <property type="term" value="C:cytoplasmic stress granule"/>
    <property type="evidence" value="ECO:0007669"/>
    <property type="project" value="TreeGrafter"/>
</dbReference>
<dbReference type="InterPro" id="IPR036390">
    <property type="entry name" value="WH_DNA-bd_sf"/>
</dbReference>
<dbReference type="Pfam" id="PF00076">
    <property type="entry name" value="RRM_1"/>
    <property type="match status" value="1"/>
</dbReference>
<keyword evidence="3 5" id="KW-0694">RNA-binding</keyword>
<evidence type="ECO:0000259" key="8">
    <source>
        <dbReference type="PROSITE" id="PS50102"/>
    </source>
</evidence>
<feature type="compositionally biased region" description="Basic and acidic residues" evidence="7">
    <location>
        <begin position="348"/>
        <end position="369"/>
    </location>
</feature>
<feature type="coiled-coil region" evidence="6">
    <location>
        <begin position="182"/>
        <end position="220"/>
    </location>
</feature>
<dbReference type="SUPFAM" id="SSF54928">
    <property type="entry name" value="RNA-binding domain, RBD"/>
    <property type="match status" value="2"/>
</dbReference>
<sequence length="375" mass="43115">MAENGDNENMAALEAKICHQIEYYFGDFNLPWDKFLKEQIKLDEGWVPLEIMIKFNRLNRLTTDFNVIVEALSKSKAELTEISEDKTKIRRSPSKPLPEVTDEYKNDVKNRSVYIKGFPTDATLDDIKEWLEDKGQVLNIQMRRTLHKAFKGSIFVKFVETPGQKYKDTDLLILFKDDYFAKKNEERKQNKVEAKLRAKQEQEAKQKLEEDAEMKSLEEKIGCLLKFSDDLDDQICRKDLHILFSNHGEIKWINFVRGAKEGIILFKEKAKEALSKAKDANNGNLQLRNKEVTWEVLEGESKGRKFKGKGKGNKAAQPGSGKGKVQFQGKKTKFASDDEHDEDGATEPMKRAREETDKEEPASKQRKTENGAGDQ</sequence>
<evidence type="ECO:0000256" key="5">
    <source>
        <dbReference type="PROSITE-ProRule" id="PRU00332"/>
    </source>
</evidence>
<dbReference type="CDD" id="cd12291">
    <property type="entry name" value="RRM1_La"/>
    <property type="match status" value="1"/>
</dbReference>
<feature type="domain" description="XRRM" evidence="10">
    <location>
        <begin position="218"/>
        <end position="339"/>
    </location>
</feature>
<dbReference type="CDD" id="cd08028">
    <property type="entry name" value="LARP_3"/>
    <property type="match status" value="1"/>
</dbReference>
<dbReference type="InterPro" id="IPR002344">
    <property type="entry name" value="Lupus_La"/>
</dbReference>
<dbReference type="InterPro" id="IPR035979">
    <property type="entry name" value="RBD_domain_sf"/>
</dbReference>
<keyword evidence="12" id="KW-1185">Reference proteome</keyword>
<evidence type="ECO:0000256" key="4">
    <source>
        <dbReference type="ARBA" id="ARBA00023242"/>
    </source>
</evidence>
<dbReference type="InterPro" id="IPR036388">
    <property type="entry name" value="WH-like_DNA-bd_sf"/>
</dbReference>
<keyword evidence="2" id="KW-0597">Phosphoprotein</keyword>
<keyword evidence="4" id="KW-0539">Nucleus</keyword>
<dbReference type="GO" id="GO:0045727">
    <property type="term" value="P:positive regulation of translation"/>
    <property type="evidence" value="ECO:0007669"/>
    <property type="project" value="TreeGrafter"/>
</dbReference>
<dbReference type="FunFam" id="1.10.10.10:FF:000336">
    <property type="entry name" value="lupus La protein homolog"/>
    <property type="match status" value="1"/>
</dbReference>
<evidence type="ECO:0008006" key="13">
    <source>
        <dbReference type="Google" id="ProtNLM"/>
    </source>
</evidence>
<evidence type="ECO:0000313" key="12">
    <source>
        <dbReference type="Proteomes" id="UP000233020"/>
    </source>
</evidence>